<evidence type="ECO:0000313" key="1">
    <source>
        <dbReference type="EMBL" id="KAH6926766.1"/>
    </source>
</evidence>
<dbReference type="Proteomes" id="UP000821845">
    <property type="component" value="Chromosome 7"/>
</dbReference>
<proteinExistence type="predicted"/>
<name>A0ACB7RYM9_HYAAI</name>
<keyword evidence="2" id="KW-1185">Reference proteome</keyword>
<evidence type="ECO:0000313" key="2">
    <source>
        <dbReference type="Proteomes" id="UP000821845"/>
    </source>
</evidence>
<protein>
    <submittedName>
        <fullName evidence="1">Uncharacterized protein</fullName>
    </submittedName>
</protein>
<organism evidence="1 2">
    <name type="scientific">Hyalomma asiaticum</name>
    <name type="common">Tick</name>
    <dbReference type="NCBI Taxonomy" id="266040"/>
    <lineage>
        <taxon>Eukaryota</taxon>
        <taxon>Metazoa</taxon>
        <taxon>Ecdysozoa</taxon>
        <taxon>Arthropoda</taxon>
        <taxon>Chelicerata</taxon>
        <taxon>Arachnida</taxon>
        <taxon>Acari</taxon>
        <taxon>Parasitiformes</taxon>
        <taxon>Ixodida</taxon>
        <taxon>Ixodoidea</taxon>
        <taxon>Ixodidae</taxon>
        <taxon>Hyalomminae</taxon>
        <taxon>Hyalomma</taxon>
    </lineage>
</organism>
<reference evidence="1" key="1">
    <citation type="submission" date="2020-05" db="EMBL/GenBank/DDBJ databases">
        <title>Large-scale comparative analyses of tick genomes elucidate their genetic diversity and vector capacities.</title>
        <authorList>
            <person name="Jia N."/>
            <person name="Wang J."/>
            <person name="Shi W."/>
            <person name="Du L."/>
            <person name="Sun Y."/>
            <person name="Zhan W."/>
            <person name="Jiang J."/>
            <person name="Wang Q."/>
            <person name="Zhang B."/>
            <person name="Ji P."/>
            <person name="Sakyi L.B."/>
            <person name="Cui X."/>
            <person name="Yuan T."/>
            <person name="Jiang B."/>
            <person name="Yang W."/>
            <person name="Lam T.T.-Y."/>
            <person name="Chang Q."/>
            <person name="Ding S."/>
            <person name="Wang X."/>
            <person name="Zhu J."/>
            <person name="Ruan X."/>
            <person name="Zhao L."/>
            <person name="Wei J."/>
            <person name="Que T."/>
            <person name="Du C."/>
            <person name="Cheng J."/>
            <person name="Dai P."/>
            <person name="Han X."/>
            <person name="Huang E."/>
            <person name="Gao Y."/>
            <person name="Liu J."/>
            <person name="Shao H."/>
            <person name="Ye R."/>
            <person name="Li L."/>
            <person name="Wei W."/>
            <person name="Wang X."/>
            <person name="Wang C."/>
            <person name="Yang T."/>
            <person name="Huo Q."/>
            <person name="Li W."/>
            <person name="Guo W."/>
            <person name="Chen H."/>
            <person name="Zhou L."/>
            <person name="Ni X."/>
            <person name="Tian J."/>
            <person name="Zhou Y."/>
            <person name="Sheng Y."/>
            <person name="Liu T."/>
            <person name="Pan Y."/>
            <person name="Xia L."/>
            <person name="Li J."/>
            <person name="Zhao F."/>
            <person name="Cao W."/>
        </authorList>
    </citation>
    <scope>NUCLEOTIDE SEQUENCE</scope>
    <source>
        <strain evidence="1">Hyas-2018</strain>
    </source>
</reference>
<comment type="caution">
    <text evidence="1">The sequence shown here is derived from an EMBL/GenBank/DDBJ whole genome shotgun (WGS) entry which is preliminary data.</text>
</comment>
<dbReference type="EMBL" id="CM023487">
    <property type="protein sequence ID" value="KAH6926766.1"/>
    <property type="molecule type" value="Genomic_DNA"/>
</dbReference>
<accession>A0ACB7RYM9</accession>
<sequence length="103" mass="11619">MLGCRRESCAPESKKAVSRKLLGSSRNILAAAASTVHPSTNYSYSRSPIREEDRPPAMIRPRASPLTEFKYGKEPRFARSAGTYLEMDRALPRFLGYNARFHN</sequence>
<gene>
    <name evidence="1" type="ORF">HPB50_022119</name>
</gene>